<organism evidence="2 3">
    <name type="scientific">Glycomyces paridis</name>
    <dbReference type="NCBI Taxonomy" id="2126555"/>
    <lineage>
        <taxon>Bacteria</taxon>
        <taxon>Bacillati</taxon>
        <taxon>Actinomycetota</taxon>
        <taxon>Actinomycetes</taxon>
        <taxon>Glycomycetales</taxon>
        <taxon>Glycomycetaceae</taxon>
        <taxon>Glycomyces</taxon>
    </lineage>
</organism>
<sequence length="232" mass="24970">MNTTARKPDAPASGQRWPEGWTKFHVYLTDLDQVKAVAESYREVIDLAAGDRPVPHEWLHATVASVECDAASIDEATRRALIDRLRARAAAIPAFPLTIGPALAATGAIMLDTFPGNGFDRLVGECVAAVDEVVPGRVGRPCGGPGHVSLSYRADDVGADPRRGAIQNKLRDVRPGRTEITVTGVDLVRVIQSEEKRLHLHVGARRPNPLGRLGKPKNVRAPPTAAPERVDP</sequence>
<dbReference type="InterPro" id="IPR009097">
    <property type="entry name" value="Cyclic_Pdiesterase"/>
</dbReference>
<proteinExistence type="predicted"/>
<accession>A0A4S8PFY2</accession>
<dbReference type="Gene3D" id="3.90.1140.10">
    <property type="entry name" value="Cyclic phosphodiesterase"/>
    <property type="match status" value="1"/>
</dbReference>
<gene>
    <name evidence="2" type="ORF">E9998_15225</name>
</gene>
<comment type="caution">
    <text evidence="2">The sequence shown here is derived from an EMBL/GenBank/DDBJ whole genome shotgun (WGS) entry which is preliminary data.</text>
</comment>
<dbReference type="SUPFAM" id="SSF55144">
    <property type="entry name" value="LigT-like"/>
    <property type="match status" value="1"/>
</dbReference>
<evidence type="ECO:0000313" key="2">
    <source>
        <dbReference type="EMBL" id="THV27214.1"/>
    </source>
</evidence>
<reference evidence="2 3" key="1">
    <citation type="journal article" date="2018" name="Int. J. Syst. Evol. Microbiol.">
        <title>Glycomyces paridis sp. nov., isolated from the medicinal plant Paris polyphylla.</title>
        <authorList>
            <person name="Fang X.M."/>
            <person name="Bai J.L."/>
            <person name="Su J."/>
            <person name="Zhao L.L."/>
            <person name="Liu H.Y."/>
            <person name="Ma B.P."/>
            <person name="Zhang Y.Q."/>
            <person name="Yu L.Y."/>
        </authorList>
    </citation>
    <scope>NUCLEOTIDE SEQUENCE [LARGE SCALE GENOMIC DNA]</scope>
    <source>
        <strain evidence="2 3">CPCC 204357</strain>
    </source>
</reference>
<dbReference type="EMBL" id="STGX01000011">
    <property type="protein sequence ID" value="THV27214.1"/>
    <property type="molecule type" value="Genomic_DNA"/>
</dbReference>
<evidence type="ECO:0000256" key="1">
    <source>
        <dbReference type="SAM" id="MobiDB-lite"/>
    </source>
</evidence>
<dbReference type="AlphaFoldDB" id="A0A4S8PFY2"/>
<evidence type="ECO:0000313" key="3">
    <source>
        <dbReference type="Proteomes" id="UP000305792"/>
    </source>
</evidence>
<dbReference type="Proteomes" id="UP000305792">
    <property type="component" value="Unassembled WGS sequence"/>
</dbReference>
<dbReference type="RefSeq" id="WP_136530557.1">
    <property type="nucleotide sequence ID" value="NZ_STGX01000011.1"/>
</dbReference>
<dbReference type="OrthoDB" id="5193841at2"/>
<feature type="region of interest" description="Disordered" evidence="1">
    <location>
        <begin position="200"/>
        <end position="232"/>
    </location>
</feature>
<protein>
    <submittedName>
        <fullName evidence="2">2'-5' RNA ligase family protein</fullName>
    </submittedName>
</protein>
<dbReference type="GO" id="GO:0016874">
    <property type="term" value="F:ligase activity"/>
    <property type="evidence" value="ECO:0007669"/>
    <property type="project" value="UniProtKB-KW"/>
</dbReference>
<keyword evidence="3" id="KW-1185">Reference proteome</keyword>
<keyword evidence="2" id="KW-0436">Ligase</keyword>
<name>A0A4S8PFY2_9ACTN</name>